<accession>A0ABW5JV03</accession>
<gene>
    <name evidence="2" type="ORF">ACFSQS_15745</name>
</gene>
<proteinExistence type="predicted"/>
<feature type="transmembrane region" description="Helical" evidence="1">
    <location>
        <begin position="7"/>
        <end position="25"/>
    </location>
</feature>
<comment type="caution">
    <text evidence="2">The sequence shown here is derived from an EMBL/GenBank/DDBJ whole genome shotgun (WGS) entry which is preliminary data.</text>
</comment>
<dbReference type="Proteomes" id="UP001597441">
    <property type="component" value="Unassembled WGS sequence"/>
</dbReference>
<dbReference type="EMBL" id="JBHULK010000011">
    <property type="protein sequence ID" value="MFD2536564.1"/>
    <property type="molecule type" value="Genomic_DNA"/>
</dbReference>
<sequence>MAKKIGLLILIVIISTILASIYGIFHNQISYSISNEYFTKFKLEQFGFVAYPDTVIMTIGVVGFLSTWWFGLLIGLVNGLVGMIQPTPKIMWKSAFGATIRTLLIAIGLGIVGILVGKFIISNLNTNWNLPADLTDRKSFLTAGTMHNFSYLGGIVGLIYGIIHQLKIKKASAQQCIILITLINPCK</sequence>
<evidence type="ECO:0000256" key="1">
    <source>
        <dbReference type="SAM" id="Phobius"/>
    </source>
</evidence>
<organism evidence="2 3">
    <name type="scientific">Gelatiniphilus marinus</name>
    <dbReference type="NCBI Taxonomy" id="1759464"/>
    <lineage>
        <taxon>Bacteria</taxon>
        <taxon>Pseudomonadati</taxon>
        <taxon>Bacteroidota</taxon>
        <taxon>Flavobacteriia</taxon>
        <taxon>Flavobacteriales</taxon>
        <taxon>Flavobacteriaceae</taxon>
        <taxon>Gelatiniphilus</taxon>
    </lineage>
</organism>
<keyword evidence="3" id="KW-1185">Reference proteome</keyword>
<reference evidence="3" key="1">
    <citation type="journal article" date="2019" name="Int. J. Syst. Evol. Microbiol.">
        <title>The Global Catalogue of Microorganisms (GCM) 10K type strain sequencing project: providing services to taxonomists for standard genome sequencing and annotation.</title>
        <authorList>
            <consortium name="The Broad Institute Genomics Platform"/>
            <consortium name="The Broad Institute Genome Sequencing Center for Infectious Disease"/>
            <person name="Wu L."/>
            <person name="Ma J."/>
        </authorList>
    </citation>
    <scope>NUCLEOTIDE SEQUENCE [LARGE SCALE GENOMIC DNA]</scope>
    <source>
        <strain evidence="3">KCTC 42903</strain>
    </source>
</reference>
<evidence type="ECO:0000313" key="3">
    <source>
        <dbReference type="Proteomes" id="UP001597441"/>
    </source>
</evidence>
<feature type="transmembrane region" description="Helical" evidence="1">
    <location>
        <begin position="55"/>
        <end position="81"/>
    </location>
</feature>
<evidence type="ECO:0000313" key="2">
    <source>
        <dbReference type="EMBL" id="MFD2536564.1"/>
    </source>
</evidence>
<keyword evidence="1" id="KW-1133">Transmembrane helix</keyword>
<name>A0ABW5JV03_9FLAO</name>
<dbReference type="RefSeq" id="WP_388021131.1">
    <property type="nucleotide sequence ID" value="NZ_JBHUDT010000010.1"/>
</dbReference>
<feature type="transmembrane region" description="Helical" evidence="1">
    <location>
        <begin position="102"/>
        <end position="121"/>
    </location>
</feature>
<protein>
    <submittedName>
        <fullName evidence="2">Uncharacterized protein</fullName>
    </submittedName>
</protein>
<keyword evidence="1" id="KW-0812">Transmembrane</keyword>
<feature type="transmembrane region" description="Helical" evidence="1">
    <location>
        <begin position="141"/>
        <end position="163"/>
    </location>
</feature>
<keyword evidence="1" id="KW-0472">Membrane</keyword>